<dbReference type="Gene3D" id="3.30.365.10">
    <property type="entry name" value="Aldehyde oxidase/xanthine dehydrogenase, molybdopterin binding domain"/>
    <property type="match status" value="4"/>
</dbReference>
<dbReference type="PROSITE" id="PS51085">
    <property type="entry name" value="2FE2S_FER_2"/>
    <property type="match status" value="1"/>
</dbReference>
<evidence type="ECO:0000256" key="6">
    <source>
        <dbReference type="ARBA" id="ARBA00022723"/>
    </source>
</evidence>
<keyword evidence="10 14" id="KW-0411">Iron-sulfur</keyword>
<dbReference type="OrthoDB" id="8300278at2759"/>
<feature type="binding site" evidence="14">
    <location>
        <position position="162"/>
    </location>
    <ligand>
        <name>[2Fe-2S] cluster</name>
        <dbReference type="ChEBI" id="CHEBI:190135"/>
        <label>2</label>
    </ligand>
</feature>
<dbReference type="InterPro" id="IPR016166">
    <property type="entry name" value="FAD-bd_PCMH"/>
</dbReference>
<proteinExistence type="inferred from homology"/>
<evidence type="ECO:0000256" key="4">
    <source>
        <dbReference type="ARBA" id="ARBA00022630"/>
    </source>
</evidence>
<dbReference type="GO" id="GO:0071949">
    <property type="term" value="F:FAD binding"/>
    <property type="evidence" value="ECO:0007669"/>
    <property type="project" value="InterPro"/>
</dbReference>
<feature type="binding site" evidence="14">
    <location>
        <position position="52"/>
    </location>
    <ligand>
        <name>[2Fe-2S] cluster</name>
        <dbReference type="ChEBI" id="CHEBI:190135"/>
        <label>1</label>
    </ligand>
</feature>
<dbReference type="InterPro" id="IPR002346">
    <property type="entry name" value="Mopterin_DH_FAD-bd"/>
</dbReference>
<dbReference type="InterPro" id="IPR012675">
    <property type="entry name" value="Beta-grasp_dom_sf"/>
</dbReference>
<comment type="cofactor">
    <cofactor evidence="1 13">
        <name>FAD</name>
        <dbReference type="ChEBI" id="CHEBI:57692"/>
    </cofactor>
</comment>
<dbReference type="PANTHER" id="PTHR11908:SF132">
    <property type="entry name" value="ALDEHYDE OXIDASE 1-RELATED"/>
    <property type="match status" value="1"/>
</dbReference>
<evidence type="ECO:0000256" key="11">
    <source>
        <dbReference type="ARBA" id="ARBA00023027"/>
    </source>
</evidence>
<dbReference type="Pfam" id="PF00111">
    <property type="entry name" value="Fer2"/>
    <property type="match status" value="1"/>
</dbReference>
<dbReference type="InterPro" id="IPR036683">
    <property type="entry name" value="CO_DH_flav_C_dom_sf"/>
</dbReference>
<feature type="binding site" evidence="14">
    <location>
        <position position="120"/>
    </location>
    <ligand>
        <name>[2Fe-2S] cluster</name>
        <dbReference type="ChEBI" id="CHEBI:190135"/>
        <label>2</label>
    </ligand>
</feature>
<comment type="cofactor">
    <cofactor evidence="14">
        <name>[2Fe-2S] cluster</name>
        <dbReference type="ChEBI" id="CHEBI:190135"/>
    </cofactor>
    <text evidence="14">Binds 2 [2Fe-2S] clusters.</text>
</comment>
<evidence type="ECO:0000256" key="15">
    <source>
        <dbReference type="SAM" id="MobiDB-lite"/>
    </source>
</evidence>
<organism evidence="18 19">
    <name type="scientific">Klebsormidium nitens</name>
    <name type="common">Green alga</name>
    <name type="synonym">Ulothrix nitens</name>
    <dbReference type="NCBI Taxonomy" id="105231"/>
    <lineage>
        <taxon>Eukaryota</taxon>
        <taxon>Viridiplantae</taxon>
        <taxon>Streptophyta</taxon>
        <taxon>Klebsormidiophyceae</taxon>
        <taxon>Klebsormidiales</taxon>
        <taxon>Klebsormidiaceae</taxon>
        <taxon>Klebsormidium</taxon>
    </lineage>
</organism>
<dbReference type="Pfam" id="PF00941">
    <property type="entry name" value="FAD_binding_5"/>
    <property type="match status" value="1"/>
</dbReference>
<comment type="cofactor">
    <cofactor evidence="12">
        <name>[2Fe-2S] cluster</name>
        <dbReference type="ChEBI" id="CHEBI:190135"/>
    </cofactor>
</comment>
<gene>
    <name evidence="18" type="ORF">KFL_000750080</name>
</gene>
<dbReference type="Pfam" id="PF01799">
    <property type="entry name" value="Fer2_2"/>
    <property type="match status" value="1"/>
</dbReference>
<keyword evidence="4" id="KW-0285">Flavoprotein</keyword>
<dbReference type="InterPro" id="IPR016167">
    <property type="entry name" value="FAD-bd_PCMH_sub1"/>
</dbReference>
<dbReference type="InterPro" id="IPR000674">
    <property type="entry name" value="Ald_Oxase/Xan_DH_a/b"/>
</dbReference>
<dbReference type="Pfam" id="PF02738">
    <property type="entry name" value="MoCoBD_1"/>
    <property type="match status" value="1"/>
</dbReference>
<dbReference type="EMBL" id="DF237024">
    <property type="protein sequence ID" value="GAQ81239.1"/>
    <property type="molecule type" value="Genomic_DNA"/>
</dbReference>
<dbReference type="SUPFAM" id="SSF54292">
    <property type="entry name" value="2Fe-2S ferredoxin-like"/>
    <property type="match status" value="1"/>
</dbReference>
<keyword evidence="6 14" id="KW-0479">Metal-binding</keyword>
<dbReference type="InterPro" id="IPR036856">
    <property type="entry name" value="Ald_Oxase/Xan_DH_a/b_sf"/>
</dbReference>
<feature type="domain" description="FAD-binding PCMH-type" evidence="17">
    <location>
        <begin position="223"/>
        <end position="408"/>
    </location>
</feature>
<dbReference type="FunFam" id="3.30.365.10:FF:000001">
    <property type="entry name" value="Xanthine dehydrogenase oxidase"/>
    <property type="match status" value="1"/>
</dbReference>
<dbReference type="PIRSF" id="PIRSF000127">
    <property type="entry name" value="Xanthine_DH"/>
    <property type="match status" value="1"/>
</dbReference>
<feature type="binding site" evidence="14">
    <location>
        <position position="1113"/>
    </location>
    <ligand>
        <name>Mo-molybdopterin</name>
        <dbReference type="ChEBI" id="CHEBI:71302"/>
    </ligand>
    <ligandPart>
        <name>Mo</name>
        <dbReference type="ChEBI" id="CHEBI:28685"/>
    </ligandPart>
</feature>
<dbReference type="InterPro" id="IPR037165">
    <property type="entry name" value="AldOxase/xan_DH_Mopterin-bd_sf"/>
</dbReference>
<keyword evidence="19" id="KW-1185">Reference proteome</keyword>
<dbReference type="InterPro" id="IPR016208">
    <property type="entry name" value="Ald_Oxase/xanthine_DH-like"/>
</dbReference>
<dbReference type="SUPFAM" id="SSF47741">
    <property type="entry name" value="CO dehydrogenase ISP C-domain like"/>
    <property type="match status" value="1"/>
</dbReference>
<dbReference type="Pfam" id="PF01315">
    <property type="entry name" value="Ald_Xan_dh_C"/>
    <property type="match status" value="1"/>
</dbReference>
<dbReference type="Pfam" id="PF20256">
    <property type="entry name" value="MoCoBD_2"/>
    <property type="match status" value="1"/>
</dbReference>
<feature type="binding site" evidence="14">
    <location>
        <position position="47"/>
    </location>
    <ligand>
        <name>[2Fe-2S] cluster</name>
        <dbReference type="ChEBI" id="CHEBI:190135"/>
        <label>1</label>
    </ligand>
</feature>
<dbReference type="Proteomes" id="UP000054558">
    <property type="component" value="Unassembled WGS sequence"/>
</dbReference>
<dbReference type="PROSITE" id="PS51387">
    <property type="entry name" value="FAD_PCMH"/>
    <property type="match status" value="1"/>
</dbReference>
<dbReference type="Gene3D" id="3.90.1170.50">
    <property type="entry name" value="Aldehyde oxidase/xanthine dehydrogenase, a/b hammerhead"/>
    <property type="match status" value="1"/>
</dbReference>
<feature type="region of interest" description="Disordered" evidence="15">
    <location>
        <begin position="442"/>
        <end position="490"/>
    </location>
</feature>
<evidence type="ECO:0000256" key="7">
    <source>
        <dbReference type="ARBA" id="ARBA00022827"/>
    </source>
</evidence>
<dbReference type="Gene3D" id="1.10.150.120">
    <property type="entry name" value="[2Fe-2S]-binding domain"/>
    <property type="match status" value="1"/>
</dbReference>
<dbReference type="SUPFAM" id="SSF56176">
    <property type="entry name" value="FAD-binding/transporter-associated domain-like"/>
    <property type="match status" value="1"/>
</dbReference>
<dbReference type="InterPro" id="IPR036010">
    <property type="entry name" value="2Fe-2S_ferredoxin-like_sf"/>
</dbReference>
<keyword evidence="9 14" id="KW-0408">Iron</keyword>
<evidence type="ECO:0000256" key="3">
    <source>
        <dbReference type="ARBA" id="ARBA00022505"/>
    </source>
</evidence>
<evidence type="ECO:0000256" key="14">
    <source>
        <dbReference type="PIRSR" id="PIRSR000127-3"/>
    </source>
</evidence>
<dbReference type="InterPro" id="IPR001041">
    <property type="entry name" value="2Fe-2S_ferredoxin-type"/>
</dbReference>
<dbReference type="Gene3D" id="3.30.465.10">
    <property type="match status" value="1"/>
</dbReference>
<feature type="compositionally biased region" description="Low complexity" evidence="15">
    <location>
        <begin position="473"/>
        <end position="483"/>
    </location>
</feature>
<dbReference type="GO" id="GO:0051537">
    <property type="term" value="F:2 iron, 2 sulfur cluster binding"/>
    <property type="evidence" value="ECO:0007669"/>
    <property type="project" value="UniProtKB-KW"/>
</dbReference>
<dbReference type="InterPro" id="IPR046867">
    <property type="entry name" value="AldOxase/xan_DH_MoCoBD2"/>
</dbReference>
<evidence type="ECO:0000256" key="10">
    <source>
        <dbReference type="ARBA" id="ARBA00023014"/>
    </source>
</evidence>
<dbReference type="FunFam" id="3.10.20.30:FF:000012">
    <property type="entry name" value="Xanthine dehydrogenase/oxidase"/>
    <property type="match status" value="1"/>
</dbReference>
<comment type="similarity">
    <text evidence="2">Belongs to the xanthine dehydrogenase family.</text>
</comment>
<feature type="binding site" evidence="13">
    <location>
        <position position="359"/>
    </location>
    <ligand>
        <name>FAD</name>
        <dbReference type="ChEBI" id="CHEBI:57692"/>
    </ligand>
</feature>
<protein>
    <submittedName>
        <fullName evidence="18">Aldehyde oxidase</fullName>
    </submittedName>
</protein>
<feature type="binding site" evidence="14">
    <location>
        <position position="77"/>
    </location>
    <ligand>
        <name>[2Fe-2S] cluster</name>
        <dbReference type="ChEBI" id="CHEBI:190135"/>
        <label>1</label>
    </ligand>
</feature>
<dbReference type="SUPFAM" id="SSF54665">
    <property type="entry name" value="CO dehydrogenase molybdoprotein N-domain-like"/>
    <property type="match status" value="1"/>
</dbReference>
<evidence type="ECO:0000256" key="5">
    <source>
        <dbReference type="ARBA" id="ARBA00022714"/>
    </source>
</evidence>
<feature type="binding site" evidence="14">
    <location>
        <position position="55"/>
    </location>
    <ligand>
        <name>[2Fe-2S] cluster</name>
        <dbReference type="ChEBI" id="CHEBI:190135"/>
        <label>1</label>
    </ligand>
</feature>
<evidence type="ECO:0000256" key="13">
    <source>
        <dbReference type="PIRSR" id="PIRSR000127-2"/>
    </source>
</evidence>
<accession>A0A0U9HIQ3</accession>
<evidence type="ECO:0000256" key="2">
    <source>
        <dbReference type="ARBA" id="ARBA00006849"/>
    </source>
</evidence>
<dbReference type="OMA" id="HWYWPKT"/>
<feature type="binding site" evidence="13">
    <location>
        <position position="418"/>
    </location>
    <ligand>
        <name>FAD</name>
        <dbReference type="ChEBI" id="CHEBI:57692"/>
    </ligand>
</feature>
<keyword evidence="7 13" id="KW-0274">FAD</keyword>
<evidence type="ECO:0000256" key="8">
    <source>
        <dbReference type="ARBA" id="ARBA00023002"/>
    </source>
</evidence>
<feature type="binding site" evidence="14">
    <location>
        <position position="829"/>
    </location>
    <ligand>
        <name>Mo-molybdopterin</name>
        <dbReference type="ChEBI" id="CHEBI:71302"/>
    </ligand>
    <ligandPart>
        <name>Mo</name>
        <dbReference type="ChEBI" id="CHEBI:28685"/>
    </ligandPart>
</feature>
<feature type="binding site" evidence="14">
    <location>
        <position position="160"/>
    </location>
    <ligand>
        <name>[2Fe-2S] cluster</name>
        <dbReference type="ChEBI" id="CHEBI:190135"/>
        <label>2</label>
    </ligand>
</feature>
<dbReference type="STRING" id="105231.A0A0U9HIQ3"/>
<dbReference type="InterPro" id="IPR002888">
    <property type="entry name" value="2Fe-2S-bd"/>
</dbReference>
<keyword evidence="11" id="KW-0520">NAD</keyword>
<dbReference type="InterPro" id="IPR036318">
    <property type="entry name" value="FAD-bd_PCMH-like_sf"/>
</dbReference>
<dbReference type="Gene3D" id="3.30.43.10">
    <property type="entry name" value="Uridine Diphospho-n-acetylenolpyruvylglucosamine Reductase, domain 2"/>
    <property type="match status" value="1"/>
</dbReference>
<evidence type="ECO:0000259" key="17">
    <source>
        <dbReference type="PROSITE" id="PS51387"/>
    </source>
</evidence>
<evidence type="ECO:0000256" key="9">
    <source>
        <dbReference type="ARBA" id="ARBA00023004"/>
    </source>
</evidence>
<name>A0A0U9HIQ3_KLENI</name>
<sequence length="1369" mass="146654">MSATMGPANLVFALNGERVELGNVDPSGTLIEYLRLQSKYKGTKLGCGEGGCGACTVLVSRFDSASNSIKEVTANSCLLPLGSLHHRAVTTTEGLGSQKDGFHPVQKRVAGFHGSQCGFCTPGMVMSVYGKVKEKQRCNGEEGGKLSQGEVEGALQGNLCRCTGYRPILDACKSFAGDVDVEDLGLCTFRKDLSTPPELPPYDPKNDPPFPEFLRQEEGLFNGKGEASLWCSAGSLEDLYKLMAENKGKEIKLVVGNTSRGYYKDERPEVYIDIKGVAKLQEIHHREEGLCFGGAVTIADVIAACDAPPPGGKLGGGRPASPFVELAAHMRQVATPQVRHMASVAGNLILAQTRGFQSDLAPILWAAGASLTIGSEKGNREATVEQFLEQGLGSDEVIVSVSVPAVKAPSETVFRTFRASPRRNGNAIAYINAAFRAEVVSNQGPMNGSEPDPPGGAATNGGVENGVGNIPPGQANGGHHANGVGKGGGSTPPNVVKDVVLVFGALGDRKPIRAKKLEAIFRGKELTARLLLEGLEVLRNELSSGDADTYQFEVASAFLYQFFAPYMGSEDVPTPAPVPPSRGRQTFSFPGDHFPVSEPRSKQGVDLQASGEAVYVDDVRAPANTLYAAFVTSEKALAHIKSVDASAAEKMPGVVGFVDSKDIPGRNVGAEAFGTEEPLFIAVNDKVEYMGQPLGLIVADSPRHASEAAKRVLVEYDSSSLGAPVLEPEQATEFVTWAPFVQGMIPKRGDSAKALEEAPRTVSGKVRCASQQHFYMEPQTALAVPDEDRFMTVYSSCQGPNLISDTLAPLLDVPKHSIRVITRRVGGAFGGKVSRAQPIAGAAAVAARKYNRPVRLTLDRNTDMKITGGREPMHAEYDVGFTEEGKITSLKVKALVNCGWNKDLSDVAAMDIARGETYDIPNLSMEVIGCKTNVSTKTTVRGPGRPQGALLYETIIEHVAALVKRPADAVREANFFDWEGLDKHSGGKVGSEARYTLPGVWKESSQYEARAKAVGEFNRGHRWQKRGIAITPVIFDATAFPRPARVSVFTDGSIIIDCTGVEMGQGLHTKALQAAAHALSEPYGGMENGVDFAKMRVVDQDSQGVVNASVTAGSTASEAACEAVRRCCADLTKRLKPSLDVVKESADGKPVKWEQVIGKASMSGVHLSAEVLFNGQTEDQKPIQYFVFGAAVSEVELDVLTGAHTTVRTDILFDAGKSLNPAVDIGQIEGAFVQGMGFFTSEEVVVDADGACLSDGTWTYKIPSADSIPRDFRVELLGNASNDKGILGSKDLILRDFRVLRGSPPCSWRVPFIPHSARLSPPCGRTSWGRTRPSSSWTRPPRCHVSRRRSGLTWSQSTWRAWRGLESRK</sequence>
<dbReference type="GO" id="GO:0005506">
    <property type="term" value="F:iron ion binding"/>
    <property type="evidence" value="ECO:0007669"/>
    <property type="project" value="InterPro"/>
</dbReference>
<dbReference type="InterPro" id="IPR008274">
    <property type="entry name" value="AldOxase/xan_DH_MoCoBD1"/>
</dbReference>
<evidence type="ECO:0000313" key="19">
    <source>
        <dbReference type="Proteomes" id="UP000054558"/>
    </source>
</evidence>
<dbReference type="InterPro" id="IPR036884">
    <property type="entry name" value="2Fe-2S-bd_dom_sf"/>
</dbReference>
<dbReference type="SMART" id="SM01092">
    <property type="entry name" value="CO_deh_flav_C"/>
    <property type="match status" value="1"/>
</dbReference>
<dbReference type="SUPFAM" id="SSF56003">
    <property type="entry name" value="Molybdenum cofactor-binding domain"/>
    <property type="match status" value="1"/>
</dbReference>
<comment type="cofactor">
    <cofactor evidence="14">
        <name>Mo-molybdopterin</name>
        <dbReference type="ChEBI" id="CHEBI:71302"/>
    </cofactor>
    <text evidence="14">Binds 1 Mo-molybdopterin (Mo-MPT) cofactor per subunit.</text>
</comment>
<keyword evidence="5 14" id="KW-0001">2Fe-2S</keyword>
<feature type="domain" description="2Fe-2S ferredoxin-type" evidence="16">
    <location>
        <begin position="8"/>
        <end position="95"/>
    </location>
</feature>
<feature type="binding site" evidence="14">
    <location>
        <position position="117"/>
    </location>
    <ligand>
        <name>[2Fe-2S] cluster</name>
        <dbReference type="ChEBI" id="CHEBI:190135"/>
        <label>2</label>
    </ligand>
</feature>
<feature type="binding site" evidence="13">
    <location>
        <begin position="343"/>
        <end position="347"/>
    </location>
    <ligand>
        <name>FAD</name>
        <dbReference type="ChEBI" id="CHEBI:57692"/>
    </ligand>
</feature>
<evidence type="ECO:0000256" key="1">
    <source>
        <dbReference type="ARBA" id="ARBA00001974"/>
    </source>
</evidence>
<dbReference type="SMART" id="SM01008">
    <property type="entry name" value="Ald_Xan_dh_C"/>
    <property type="match status" value="1"/>
</dbReference>
<reference evidence="18 19" key="1">
    <citation type="journal article" date="2014" name="Nat. Commun.">
        <title>Klebsormidium flaccidum genome reveals primary factors for plant terrestrial adaptation.</title>
        <authorList>
            <person name="Hori K."/>
            <person name="Maruyama F."/>
            <person name="Fujisawa T."/>
            <person name="Togashi T."/>
            <person name="Yamamoto N."/>
            <person name="Seo M."/>
            <person name="Sato S."/>
            <person name="Yamada T."/>
            <person name="Mori H."/>
            <person name="Tajima N."/>
            <person name="Moriyama T."/>
            <person name="Ikeuchi M."/>
            <person name="Watanabe M."/>
            <person name="Wada H."/>
            <person name="Kobayashi K."/>
            <person name="Saito M."/>
            <person name="Masuda T."/>
            <person name="Sasaki-Sekimoto Y."/>
            <person name="Mashiguchi K."/>
            <person name="Awai K."/>
            <person name="Shimojima M."/>
            <person name="Masuda S."/>
            <person name="Iwai M."/>
            <person name="Nobusawa T."/>
            <person name="Narise T."/>
            <person name="Kondo S."/>
            <person name="Saito H."/>
            <person name="Sato R."/>
            <person name="Murakawa M."/>
            <person name="Ihara Y."/>
            <person name="Oshima-Yamada Y."/>
            <person name="Ohtaka K."/>
            <person name="Satoh M."/>
            <person name="Sonobe K."/>
            <person name="Ishii M."/>
            <person name="Ohtani R."/>
            <person name="Kanamori-Sato M."/>
            <person name="Honoki R."/>
            <person name="Miyazaki D."/>
            <person name="Mochizuki H."/>
            <person name="Umetsu J."/>
            <person name="Higashi K."/>
            <person name="Shibata D."/>
            <person name="Kamiya Y."/>
            <person name="Sato N."/>
            <person name="Nakamura Y."/>
            <person name="Tabata S."/>
            <person name="Ida S."/>
            <person name="Kurokawa K."/>
            <person name="Ohta H."/>
        </authorList>
    </citation>
    <scope>NUCLEOTIDE SEQUENCE [LARGE SCALE GENOMIC DNA]</scope>
    <source>
        <strain evidence="18 19">NIES-2285</strain>
    </source>
</reference>
<keyword evidence="8" id="KW-0560">Oxidoreductase</keyword>
<keyword evidence="3 14" id="KW-0500">Molybdenum</keyword>
<evidence type="ECO:0000313" key="18">
    <source>
        <dbReference type="EMBL" id="GAQ81239.1"/>
    </source>
</evidence>
<dbReference type="Gene3D" id="3.30.390.50">
    <property type="entry name" value="CO dehydrogenase flavoprotein, C-terminal domain"/>
    <property type="match status" value="1"/>
</dbReference>
<evidence type="ECO:0000259" key="16">
    <source>
        <dbReference type="PROSITE" id="PS51085"/>
    </source>
</evidence>
<dbReference type="Gene3D" id="3.10.20.30">
    <property type="match status" value="1"/>
</dbReference>
<dbReference type="SUPFAM" id="SSF55447">
    <property type="entry name" value="CO dehydrogenase flavoprotein C-terminal domain-like"/>
    <property type="match status" value="1"/>
</dbReference>
<dbReference type="PROSITE" id="PS00197">
    <property type="entry name" value="2FE2S_FER_1"/>
    <property type="match status" value="1"/>
</dbReference>
<evidence type="ECO:0000256" key="12">
    <source>
        <dbReference type="ARBA" id="ARBA00034078"/>
    </source>
</evidence>
<dbReference type="GO" id="GO:0016491">
    <property type="term" value="F:oxidoreductase activity"/>
    <property type="evidence" value="ECO:0000318"/>
    <property type="project" value="GO_Central"/>
</dbReference>
<dbReference type="InterPro" id="IPR006058">
    <property type="entry name" value="2Fe2S_fd_BS"/>
</dbReference>
<dbReference type="InterPro" id="IPR005107">
    <property type="entry name" value="CO_DH_flav_C"/>
</dbReference>
<dbReference type="PANTHER" id="PTHR11908">
    <property type="entry name" value="XANTHINE DEHYDROGENASE"/>
    <property type="match status" value="1"/>
</dbReference>
<dbReference type="InterPro" id="IPR016169">
    <property type="entry name" value="FAD-bd_PCMH_sub2"/>
</dbReference>
<feature type="binding site" evidence="14">
    <location>
        <position position="941"/>
    </location>
    <ligand>
        <name>Mo-molybdopterin</name>
        <dbReference type="ChEBI" id="CHEBI:71302"/>
    </ligand>
    <ligandPart>
        <name>Mo</name>
        <dbReference type="ChEBI" id="CHEBI:28685"/>
    </ligandPart>
</feature>
<feature type="binding site" evidence="14">
    <location>
        <position position="798"/>
    </location>
    <ligand>
        <name>Mo-molybdopterin</name>
        <dbReference type="ChEBI" id="CHEBI:71302"/>
    </ligand>
    <ligandPart>
        <name>Mo</name>
        <dbReference type="ChEBI" id="CHEBI:28685"/>
    </ligandPart>
</feature>